<evidence type="ECO:0000313" key="2">
    <source>
        <dbReference type="Proteomes" id="UP000775213"/>
    </source>
</evidence>
<evidence type="ECO:0000313" key="1">
    <source>
        <dbReference type="EMBL" id="KAH0470732.1"/>
    </source>
</evidence>
<protein>
    <submittedName>
        <fullName evidence="1">Uncharacterized protein</fullName>
    </submittedName>
</protein>
<dbReference type="Proteomes" id="UP000775213">
    <property type="component" value="Unassembled WGS sequence"/>
</dbReference>
<comment type="caution">
    <text evidence="1">The sequence shown here is derived from an EMBL/GenBank/DDBJ whole genome shotgun (WGS) entry which is preliminary data.</text>
</comment>
<dbReference type="EMBL" id="JAGFBR010000001">
    <property type="protein sequence ID" value="KAH0470732.1"/>
    <property type="molecule type" value="Genomic_DNA"/>
</dbReference>
<gene>
    <name evidence="1" type="ORF">IEQ34_000455</name>
</gene>
<keyword evidence="2" id="KW-1185">Reference proteome</keyword>
<name>A0AAV7HSV4_DENCH</name>
<reference evidence="1 2" key="1">
    <citation type="journal article" date="2021" name="Hortic Res">
        <title>Chromosome-scale assembly of the Dendrobium chrysotoxum genome enhances the understanding of orchid evolution.</title>
        <authorList>
            <person name="Zhang Y."/>
            <person name="Zhang G.Q."/>
            <person name="Zhang D."/>
            <person name="Liu X.D."/>
            <person name="Xu X.Y."/>
            <person name="Sun W.H."/>
            <person name="Yu X."/>
            <person name="Zhu X."/>
            <person name="Wang Z.W."/>
            <person name="Zhao X."/>
            <person name="Zhong W.Y."/>
            <person name="Chen H."/>
            <person name="Yin W.L."/>
            <person name="Huang T."/>
            <person name="Niu S.C."/>
            <person name="Liu Z.J."/>
        </authorList>
    </citation>
    <scope>NUCLEOTIDE SEQUENCE [LARGE SCALE GENOMIC DNA]</scope>
    <source>
        <strain evidence="1">Lindl</strain>
    </source>
</reference>
<sequence>MAVMEYFYVFYDANSKCFFWTKLKVVKQRKVKVGLNIRNDLCLLDLNENLILNRTQWRKRINPT</sequence>
<organism evidence="1 2">
    <name type="scientific">Dendrobium chrysotoxum</name>
    <name type="common">Orchid</name>
    <dbReference type="NCBI Taxonomy" id="161865"/>
    <lineage>
        <taxon>Eukaryota</taxon>
        <taxon>Viridiplantae</taxon>
        <taxon>Streptophyta</taxon>
        <taxon>Embryophyta</taxon>
        <taxon>Tracheophyta</taxon>
        <taxon>Spermatophyta</taxon>
        <taxon>Magnoliopsida</taxon>
        <taxon>Liliopsida</taxon>
        <taxon>Asparagales</taxon>
        <taxon>Orchidaceae</taxon>
        <taxon>Epidendroideae</taxon>
        <taxon>Malaxideae</taxon>
        <taxon>Dendrobiinae</taxon>
        <taxon>Dendrobium</taxon>
    </lineage>
</organism>
<dbReference type="AlphaFoldDB" id="A0AAV7HSV4"/>
<proteinExistence type="predicted"/>
<accession>A0AAV7HSV4</accession>